<reference evidence="19 20" key="1">
    <citation type="journal article" date="2011" name="Proc. Natl. Acad. Sci. U.S.A.">
        <title>Evolutionary erosion of yeast sex chromosomes by mating-type switching accidents.</title>
        <authorList>
            <person name="Gordon J.L."/>
            <person name="Armisen D."/>
            <person name="Proux-Wera E."/>
            <person name="Oheigeartaigh S.S."/>
            <person name="Byrne K.P."/>
            <person name="Wolfe K.H."/>
        </authorList>
    </citation>
    <scope>NUCLEOTIDE SEQUENCE [LARGE SCALE GENOMIC DNA]</scope>
    <source>
        <strain evidence="20">ATCC 10597 / BCRC 20456 / CBS 421 / NBRC 0211 / NRRL Y-12639</strain>
    </source>
</reference>
<dbReference type="GO" id="GO:0045944">
    <property type="term" value="P:positive regulation of transcription by RNA polymerase II"/>
    <property type="evidence" value="ECO:0007669"/>
    <property type="project" value="UniProtKB-ARBA"/>
</dbReference>
<evidence type="ECO:0000256" key="7">
    <source>
        <dbReference type="ARBA" id="ARBA00022771"/>
    </source>
</evidence>
<evidence type="ECO:0000256" key="4">
    <source>
        <dbReference type="ARBA" id="ARBA00022694"/>
    </source>
</evidence>
<dbReference type="GO" id="GO:0000978">
    <property type="term" value="F:RNA polymerase II cis-regulatory region sequence-specific DNA binding"/>
    <property type="evidence" value="ECO:0007669"/>
    <property type="project" value="TreeGrafter"/>
</dbReference>
<dbReference type="RefSeq" id="XP_003671528.1">
    <property type="nucleotide sequence ID" value="XM_003671480.1"/>
</dbReference>
<evidence type="ECO:0000256" key="9">
    <source>
        <dbReference type="ARBA" id="ARBA00023125"/>
    </source>
</evidence>
<dbReference type="PROSITE" id="PS00028">
    <property type="entry name" value="ZINC_FINGER_C2H2_1"/>
    <property type="match status" value="1"/>
</dbReference>
<evidence type="ECO:0000256" key="8">
    <source>
        <dbReference type="ARBA" id="ARBA00022833"/>
    </source>
</evidence>
<dbReference type="OrthoDB" id="9439903at2759"/>
<keyword evidence="11" id="KW-0865">Zymogen</keyword>
<keyword evidence="6" id="KW-0677">Repeat</keyword>
<dbReference type="GO" id="GO:0008270">
    <property type="term" value="F:zinc ion binding"/>
    <property type="evidence" value="ECO:0007669"/>
    <property type="project" value="UniProtKB-KW"/>
</dbReference>
<comment type="subunit">
    <text evidence="13">Interacts (via Region II) with SSY5; protease component of the SPS-sensor.</text>
</comment>
<evidence type="ECO:0000256" key="14">
    <source>
        <dbReference type="ARBA" id="ARBA00057128"/>
    </source>
</evidence>
<evidence type="ECO:0000256" key="2">
    <source>
        <dbReference type="ARBA" id="ARBA00004413"/>
    </source>
</evidence>
<sequence>MNYHHGDVEDIEDTFEYDHHHTYTSTSKNSYHLDDDQNCLSKSSFINPYSMHHDRKNNALTTHNILKDNTINNSTSAVTSINNMTRNTTNNKRGSQIHQYVCHHCNAQFRIKGYLTRHLKKHATEKAYTCPFFNTDSPPELRCHNSGGFSRRDTYKTHLKSRHILFPKGVRPQDRNKSVGHCAQCGDFFDSCENWVETHIESGKCKALPSNYRNGKIQDNATTTNNNSITAANTAASDTNTDTSKQNAVTVAKDHSSLQIKRFRKDNDRVFKKATSHSSGIAVGQYVTDHLNNDLMEIPNGDKSLTTKQEPEDSEQESESESSYEQNARSLMQSYQLSAFFPSFSKDTTTTTTTTTKVAAPAITPTIRATGEETNVVYPLDEEQMPEPEEEPEREGIRPMEKNLALQSSTIDKIILDGYSMDSPKKIKMINDRNLKNLKKYRTFYSDFVSSLGN</sequence>
<evidence type="ECO:0000256" key="11">
    <source>
        <dbReference type="ARBA" id="ARBA00023145"/>
    </source>
</evidence>
<evidence type="ECO:0000256" key="12">
    <source>
        <dbReference type="ARBA" id="ARBA00023242"/>
    </source>
</evidence>
<organism evidence="19 20">
    <name type="scientific">Naumovozyma dairenensis (strain ATCC 10597 / BCRC 20456 / CBS 421 / NBRC 0211 / NRRL Y-12639)</name>
    <name type="common">Saccharomyces dairenensis</name>
    <dbReference type="NCBI Taxonomy" id="1071378"/>
    <lineage>
        <taxon>Eukaryota</taxon>
        <taxon>Fungi</taxon>
        <taxon>Dikarya</taxon>
        <taxon>Ascomycota</taxon>
        <taxon>Saccharomycotina</taxon>
        <taxon>Saccharomycetes</taxon>
        <taxon>Saccharomycetales</taxon>
        <taxon>Saccharomycetaceae</taxon>
        <taxon>Naumovozyma</taxon>
    </lineage>
</organism>
<dbReference type="GO" id="GO:0000981">
    <property type="term" value="F:DNA-binding transcription factor activity, RNA polymerase II-specific"/>
    <property type="evidence" value="ECO:0007669"/>
    <property type="project" value="TreeGrafter"/>
</dbReference>
<keyword evidence="5" id="KW-0479">Metal-binding</keyword>
<proteinExistence type="predicted"/>
<dbReference type="PROSITE" id="PS50157">
    <property type="entry name" value="ZINC_FINGER_C2H2_2"/>
    <property type="match status" value="1"/>
</dbReference>
<dbReference type="Proteomes" id="UP000000689">
    <property type="component" value="Chromosome 8"/>
</dbReference>
<accession>G0WES4</accession>
<comment type="function">
    <text evidence="14">Transcription factor involved in the regulation of gene expression in response to extracellular amino acid levels. Synthesized as latent cytoplasmic precursor, which, upon a signal initiated by the plasma membrane SPS (SSY1-PTR3-SSY5) amino acid sensor system, becomes proteolytically activated and relocates to the nucleus, where it induces the expression of SPS-sensor-regulated genes, including the amino-acid permeases AGP1, BAP2, BAP3 and GNP1. Binding to promoters is facilitated by DAL81. Involved in the repression of genes subject to nitrogen catabolite repression and genes involved in stress response. Negatively regulated by inner nuclear membrane proteins ASI1, ASI2 and ASI3, which prevent unprocessed precursor forms that escape cytoplasmic anchoring from inducing SPS-sensor-regulated genes. May be involved in pre-tRNA splicing.</text>
</comment>
<dbReference type="GO" id="GO:0005634">
    <property type="term" value="C:nucleus"/>
    <property type="evidence" value="ECO:0007669"/>
    <property type="project" value="UniProtKB-SubCell"/>
</dbReference>
<protein>
    <recommendedName>
        <fullName evidence="15">Transcription factor STP1</fullName>
    </recommendedName>
</protein>
<keyword evidence="12" id="KW-0539">Nucleus</keyword>
<evidence type="ECO:0000256" key="17">
    <source>
        <dbReference type="SAM" id="MobiDB-lite"/>
    </source>
</evidence>
<evidence type="ECO:0000256" key="6">
    <source>
        <dbReference type="ARBA" id="ARBA00022737"/>
    </source>
</evidence>
<dbReference type="SMART" id="SM00355">
    <property type="entry name" value="ZnF_C2H2"/>
    <property type="match status" value="2"/>
</dbReference>
<dbReference type="GeneID" id="11495816"/>
<dbReference type="FunFam" id="3.30.160.60:FF:002194">
    <property type="entry name" value="STP1p Transcription factor"/>
    <property type="match status" value="1"/>
</dbReference>
<evidence type="ECO:0000256" key="16">
    <source>
        <dbReference type="PROSITE-ProRule" id="PRU00042"/>
    </source>
</evidence>
<dbReference type="PANTHER" id="PTHR24396">
    <property type="entry name" value="ZINC FINGER PROTEIN"/>
    <property type="match status" value="1"/>
</dbReference>
<keyword evidence="3" id="KW-1003">Cell membrane</keyword>
<evidence type="ECO:0000313" key="19">
    <source>
        <dbReference type="EMBL" id="CCD26285.1"/>
    </source>
</evidence>
<name>G0WES4_NAUDC</name>
<evidence type="ECO:0000259" key="18">
    <source>
        <dbReference type="PROSITE" id="PS50157"/>
    </source>
</evidence>
<evidence type="ECO:0000256" key="3">
    <source>
        <dbReference type="ARBA" id="ARBA00022475"/>
    </source>
</evidence>
<evidence type="ECO:0000256" key="10">
    <source>
        <dbReference type="ARBA" id="ARBA00023136"/>
    </source>
</evidence>
<keyword evidence="4" id="KW-0819">tRNA processing</keyword>
<gene>
    <name evidence="19" type="primary">NDAI0H01110</name>
    <name evidence="19" type="ordered locus">NDAI_0H01110</name>
</gene>
<dbReference type="SUPFAM" id="SSF57667">
    <property type="entry name" value="beta-beta-alpha zinc fingers"/>
    <property type="match status" value="1"/>
</dbReference>
<dbReference type="InterPro" id="IPR051643">
    <property type="entry name" value="Transcr_Reg_ZincFinger"/>
</dbReference>
<keyword evidence="10" id="KW-0472">Membrane</keyword>
<dbReference type="AlphaFoldDB" id="G0WES4"/>
<dbReference type="GO" id="GO:0008033">
    <property type="term" value="P:tRNA processing"/>
    <property type="evidence" value="ECO:0007669"/>
    <property type="project" value="UniProtKB-KW"/>
</dbReference>
<keyword evidence="20" id="KW-1185">Reference proteome</keyword>
<keyword evidence="7 16" id="KW-0863">Zinc-finger</keyword>
<dbReference type="EMBL" id="HE580274">
    <property type="protein sequence ID" value="CCD26285.1"/>
    <property type="molecule type" value="Genomic_DNA"/>
</dbReference>
<evidence type="ECO:0000256" key="1">
    <source>
        <dbReference type="ARBA" id="ARBA00004123"/>
    </source>
</evidence>
<dbReference type="PANTHER" id="PTHR24396:SF19">
    <property type="entry name" value="FI01119P"/>
    <property type="match status" value="1"/>
</dbReference>
<feature type="domain" description="C2H2-type" evidence="18">
    <location>
        <begin position="100"/>
        <end position="127"/>
    </location>
</feature>
<dbReference type="KEGG" id="ndi:NDAI_0H01110"/>
<evidence type="ECO:0000313" key="20">
    <source>
        <dbReference type="Proteomes" id="UP000000689"/>
    </source>
</evidence>
<evidence type="ECO:0000256" key="5">
    <source>
        <dbReference type="ARBA" id="ARBA00022723"/>
    </source>
</evidence>
<dbReference type="InterPro" id="IPR036236">
    <property type="entry name" value="Znf_C2H2_sf"/>
</dbReference>
<dbReference type="STRING" id="1071378.G0WES4"/>
<dbReference type="InterPro" id="IPR013087">
    <property type="entry name" value="Znf_C2H2_type"/>
</dbReference>
<dbReference type="HOGENOM" id="CLU_602817_0_0_1"/>
<dbReference type="eggNOG" id="ENOG502SPTP">
    <property type="taxonomic scope" value="Eukaryota"/>
</dbReference>
<feature type="region of interest" description="Disordered" evidence="17">
    <location>
        <begin position="294"/>
        <end position="328"/>
    </location>
</feature>
<evidence type="ECO:0000256" key="15">
    <source>
        <dbReference type="ARBA" id="ARBA00073838"/>
    </source>
</evidence>
<dbReference type="Gene3D" id="3.30.160.60">
    <property type="entry name" value="Classic Zinc Finger"/>
    <property type="match status" value="1"/>
</dbReference>
<dbReference type="GO" id="GO:0005886">
    <property type="term" value="C:plasma membrane"/>
    <property type="evidence" value="ECO:0007669"/>
    <property type="project" value="UniProtKB-SubCell"/>
</dbReference>
<feature type="compositionally biased region" description="Acidic residues" evidence="17">
    <location>
        <begin position="312"/>
        <end position="322"/>
    </location>
</feature>
<comment type="subcellular location">
    <subcellularLocation>
        <location evidence="2">Cell membrane</location>
        <topology evidence="2">Peripheral membrane protein</topology>
        <orientation evidence="2">Cytoplasmic side</orientation>
    </subcellularLocation>
    <subcellularLocation>
        <location evidence="1">Nucleus</location>
    </subcellularLocation>
</comment>
<keyword evidence="9" id="KW-0238">DNA-binding</keyword>
<evidence type="ECO:0000256" key="13">
    <source>
        <dbReference type="ARBA" id="ARBA00038616"/>
    </source>
</evidence>
<keyword evidence="8" id="KW-0862">Zinc</keyword>